<feature type="transmembrane region" description="Helical" evidence="6">
    <location>
        <begin position="133"/>
        <end position="155"/>
    </location>
</feature>
<accession>A0A7X3SRR8</accession>
<dbReference type="Pfam" id="PF07690">
    <property type="entry name" value="MFS_1"/>
    <property type="match status" value="1"/>
</dbReference>
<dbReference type="PANTHER" id="PTHR42718:SF9">
    <property type="entry name" value="MAJOR FACILITATOR SUPERFAMILY MULTIDRUG TRANSPORTER MFSC"/>
    <property type="match status" value="1"/>
</dbReference>
<dbReference type="InterPro" id="IPR011701">
    <property type="entry name" value="MFS"/>
</dbReference>
<feature type="transmembrane region" description="Helical" evidence="6">
    <location>
        <begin position="100"/>
        <end position="121"/>
    </location>
</feature>
<evidence type="ECO:0000256" key="6">
    <source>
        <dbReference type="SAM" id="Phobius"/>
    </source>
</evidence>
<reference evidence="8 9" key="1">
    <citation type="submission" date="2019-12" db="EMBL/GenBank/DDBJ databases">
        <authorList>
            <person name="Yuan C.-G."/>
        </authorList>
    </citation>
    <scope>NUCLEOTIDE SEQUENCE [LARGE SCALE GENOMIC DNA]</scope>
    <source>
        <strain evidence="8 9">KCTC 23863</strain>
    </source>
</reference>
<evidence type="ECO:0000256" key="2">
    <source>
        <dbReference type="ARBA" id="ARBA00022448"/>
    </source>
</evidence>
<keyword evidence="4 6" id="KW-1133">Transmembrane helix</keyword>
<sequence length="389" mass="39995">MTGFRRTIIFALLMLCAVLSLAGTDLILPAMPALPTIFATNEAAAQLVLASYVAGTAMGLLLFGMLADRLTPRTLVVSSLVVFAVASAACAHSPSIWALIVVRLVQGTASAAAPVFGPAIIQQIFSEKAGIRAMGLLGSVESLVPALAPIVGVFLLGKFGWQSSFEVLGVVAIIAAALILVLGLPQQPKAAGARGSYRVLLLDPVFMRYALSQAMTLAGLVVFVFGAPAVIVETMGGTLHDFIAMQVCGVLGFIVAANLTSRCAERWGTEPIILFGTAMALASAVTILTYALAGGSDSALLPALFLPMNVGLGLRGPLGFYRGIVASGTSNARGSALIVFFILAMTSLGTIIAAPFISQGLWALGAVTCGIHALSVGLLLLLPKMPEVS</sequence>
<dbReference type="PANTHER" id="PTHR42718">
    <property type="entry name" value="MAJOR FACILITATOR SUPERFAMILY MULTIDRUG TRANSPORTER MFSC"/>
    <property type="match status" value="1"/>
</dbReference>
<dbReference type="InterPro" id="IPR020846">
    <property type="entry name" value="MFS_dom"/>
</dbReference>
<dbReference type="AlphaFoldDB" id="A0A7X3SRR8"/>
<feature type="transmembrane region" description="Helical" evidence="6">
    <location>
        <begin position="47"/>
        <end position="67"/>
    </location>
</feature>
<evidence type="ECO:0000259" key="7">
    <source>
        <dbReference type="PROSITE" id="PS50850"/>
    </source>
</evidence>
<comment type="subcellular location">
    <subcellularLocation>
        <location evidence="1">Membrane</location>
        <topology evidence="1">Multi-pass membrane protein</topology>
    </subcellularLocation>
</comment>
<gene>
    <name evidence="8" type="ORF">GR328_26180</name>
</gene>
<feature type="transmembrane region" description="Helical" evidence="6">
    <location>
        <begin position="167"/>
        <end position="185"/>
    </location>
</feature>
<feature type="transmembrane region" description="Helical" evidence="6">
    <location>
        <begin position="336"/>
        <end position="357"/>
    </location>
</feature>
<feature type="transmembrane region" description="Helical" evidence="6">
    <location>
        <begin position="74"/>
        <end position="94"/>
    </location>
</feature>
<feature type="domain" description="Major facilitator superfamily (MFS) profile" evidence="7">
    <location>
        <begin position="9"/>
        <end position="387"/>
    </location>
</feature>
<proteinExistence type="predicted"/>
<evidence type="ECO:0000313" key="8">
    <source>
        <dbReference type="EMBL" id="MXQ14867.1"/>
    </source>
</evidence>
<comment type="caution">
    <text evidence="8">The sequence shown here is derived from an EMBL/GenBank/DDBJ whole genome shotgun (WGS) entry which is preliminary data.</text>
</comment>
<dbReference type="InterPro" id="IPR036259">
    <property type="entry name" value="MFS_trans_sf"/>
</dbReference>
<keyword evidence="2" id="KW-0813">Transport</keyword>
<reference evidence="8 9" key="2">
    <citation type="submission" date="2020-01" db="EMBL/GenBank/DDBJ databases">
        <title>Microvirga sp. nov., an arsenate reduction bacterium isolated from Tibet hotspring sediments.</title>
        <authorList>
            <person name="Xian W.-D."/>
            <person name="Li W.-J."/>
        </authorList>
    </citation>
    <scope>NUCLEOTIDE SEQUENCE [LARGE SCALE GENOMIC DNA]</scope>
    <source>
        <strain evidence="8 9">KCTC 23863</strain>
    </source>
</reference>
<dbReference type="Proteomes" id="UP000436483">
    <property type="component" value="Unassembled WGS sequence"/>
</dbReference>
<evidence type="ECO:0000313" key="9">
    <source>
        <dbReference type="Proteomes" id="UP000436483"/>
    </source>
</evidence>
<organism evidence="8 9">
    <name type="scientific">Microvirga makkahensis</name>
    <dbReference type="NCBI Taxonomy" id="1128670"/>
    <lineage>
        <taxon>Bacteria</taxon>
        <taxon>Pseudomonadati</taxon>
        <taxon>Pseudomonadota</taxon>
        <taxon>Alphaproteobacteria</taxon>
        <taxon>Hyphomicrobiales</taxon>
        <taxon>Methylobacteriaceae</taxon>
        <taxon>Microvirga</taxon>
    </lineage>
</organism>
<evidence type="ECO:0000256" key="5">
    <source>
        <dbReference type="ARBA" id="ARBA00023136"/>
    </source>
</evidence>
<evidence type="ECO:0000256" key="4">
    <source>
        <dbReference type="ARBA" id="ARBA00022989"/>
    </source>
</evidence>
<name>A0A7X3SRR8_9HYPH</name>
<feature type="transmembrane region" description="Helical" evidence="6">
    <location>
        <begin position="363"/>
        <end position="382"/>
    </location>
</feature>
<dbReference type="GO" id="GO:0016020">
    <property type="term" value="C:membrane"/>
    <property type="evidence" value="ECO:0007669"/>
    <property type="project" value="UniProtKB-SubCell"/>
</dbReference>
<evidence type="ECO:0000256" key="1">
    <source>
        <dbReference type="ARBA" id="ARBA00004141"/>
    </source>
</evidence>
<protein>
    <submittedName>
        <fullName evidence="8">MFS transporter</fullName>
    </submittedName>
</protein>
<dbReference type="Gene3D" id="1.20.1720.10">
    <property type="entry name" value="Multidrug resistance protein D"/>
    <property type="match status" value="1"/>
</dbReference>
<dbReference type="RefSeq" id="WP_160888571.1">
    <property type="nucleotide sequence ID" value="NZ_WURB01000055.1"/>
</dbReference>
<feature type="transmembrane region" description="Helical" evidence="6">
    <location>
        <begin position="272"/>
        <end position="293"/>
    </location>
</feature>
<dbReference type="OrthoDB" id="7494101at2"/>
<keyword evidence="5 6" id="KW-0472">Membrane</keyword>
<dbReference type="EMBL" id="WURB01000055">
    <property type="protein sequence ID" value="MXQ14867.1"/>
    <property type="molecule type" value="Genomic_DNA"/>
</dbReference>
<dbReference type="PROSITE" id="PS50850">
    <property type="entry name" value="MFS"/>
    <property type="match status" value="1"/>
</dbReference>
<feature type="transmembrane region" description="Helical" evidence="6">
    <location>
        <begin position="243"/>
        <end position="260"/>
    </location>
</feature>
<keyword evidence="9" id="KW-1185">Reference proteome</keyword>
<evidence type="ECO:0000256" key="3">
    <source>
        <dbReference type="ARBA" id="ARBA00022692"/>
    </source>
</evidence>
<keyword evidence="3 6" id="KW-0812">Transmembrane</keyword>
<dbReference type="GO" id="GO:0022857">
    <property type="term" value="F:transmembrane transporter activity"/>
    <property type="evidence" value="ECO:0007669"/>
    <property type="project" value="InterPro"/>
</dbReference>
<dbReference type="SUPFAM" id="SSF103473">
    <property type="entry name" value="MFS general substrate transporter"/>
    <property type="match status" value="1"/>
</dbReference>
<feature type="transmembrane region" description="Helical" evidence="6">
    <location>
        <begin position="299"/>
        <end position="324"/>
    </location>
</feature>
<feature type="transmembrane region" description="Helical" evidence="6">
    <location>
        <begin position="206"/>
        <end position="231"/>
    </location>
</feature>